<dbReference type="AlphaFoldDB" id="A0A7W9EW92"/>
<keyword evidence="3" id="KW-1185">Reference proteome</keyword>
<dbReference type="SUPFAM" id="SSF56784">
    <property type="entry name" value="HAD-like"/>
    <property type="match status" value="1"/>
</dbReference>
<dbReference type="InterPro" id="IPR023214">
    <property type="entry name" value="HAD_sf"/>
</dbReference>
<protein>
    <submittedName>
        <fullName evidence="2">5'-nucleotidase (Lipoprotein e(P4) family)</fullName>
    </submittedName>
</protein>
<dbReference type="Proteomes" id="UP000546200">
    <property type="component" value="Unassembled WGS sequence"/>
</dbReference>
<dbReference type="InterPro" id="IPR036412">
    <property type="entry name" value="HAD-like_sf"/>
</dbReference>
<name>A0A7W9EW92_9SPHN</name>
<proteinExistence type="predicted"/>
<gene>
    <name evidence="2" type="ORF">FHS94_002144</name>
</gene>
<comment type="caution">
    <text evidence="2">The sequence shown here is derived from an EMBL/GenBank/DDBJ whole genome shotgun (WGS) entry which is preliminary data.</text>
</comment>
<dbReference type="InterPro" id="IPR005519">
    <property type="entry name" value="Acid_phosphat_B-like"/>
</dbReference>
<evidence type="ECO:0000313" key="2">
    <source>
        <dbReference type="EMBL" id="MBB5715298.1"/>
    </source>
</evidence>
<dbReference type="Pfam" id="PF03767">
    <property type="entry name" value="Acid_phosphat_B"/>
    <property type="match status" value="1"/>
</dbReference>
<evidence type="ECO:0000313" key="3">
    <source>
        <dbReference type="Proteomes" id="UP000546200"/>
    </source>
</evidence>
<organism evidence="2 3">
    <name type="scientific">Sphingomonas aerophila</name>
    <dbReference type="NCBI Taxonomy" id="1344948"/>
    <lineage>
        <taxon>Bacteria</taxon>
        <taxon>Pseudomonadati</taxon>
        <taxon>Pseudomonadota</taxon>
        <taxon>Alphaproteobacteria</taxon>
        <taxon>Sphingomonadales</taxon>
        <taxon>Sphingomonadaceae</taxon>
        <taxon>Sphingomonas</taxon>
    </lineage>
</organism>
<reference evidence="2 3" key="1">
    <citation type="submission" date="2020-08" db="EMBL/GenBank/DDBJ databases">
        <title>Genomic Encyclopedia of Type Strains, Phase IV (KMG-IV): sequencing the most valuable type-strain genomes for metagenomic binning, comparative biology and taxonomic classification.</title>
        <authorList>
            <person name="Goeker M."/>
        </authorList>
    </citation>
    <scope>NUCLEOTIDE SEQUENCE [LARGE SCALE GENOMIC DNA]</scope>
    <source>
        <strain evidence="2 3">DSM 100044</strain>
    </source>
</reference>
<sequence>MAPPPAAVTPGSVPPGMQYLYGSGEGAAISIQAWRGLVGYAAARAKARPTDSVVLASGATLDAPRFVPCGAKPLAAVFDVDETVLLNLGFEADDAAHPGRSYDQARWQAWERTGVAQVSPVPGAREALATLRAMGVTPVFNTNRSVGTVEQTAASLNGAGLGPARHGETLFVAGDDPTGSRKDLRRATIAARYCVIAMGGDQLGDFSDLFNAGQPVRARRDAVAAPALALLWGAGWFVLPNPVYGSALKGGLDDVFPADKRWNSPGAAQ</sequence>
<keyword evidence="2" id="KW-0449">Lipoprotein</keyword>
<keyword evidence="1" id="KW-0732">Signal</keyword>
<dbReference type="Gene3D" id="3.40.50.1000">
    <property type="entry name" value="HAD superfamily/HAD-like"/>
    <property type="match status" value="1"/>
</dbReference>
<evidence type="ECO:0000256" key="1">
    <source>
        <dbReference type="ARBA" id="ARBA00022729"/>
    </source>
</evidence>
<dbReference type="EMBL" id="JACIJK010000006">
    <property type="protein sequence ID" value="MBB5715298.1"/>
    <property type="molecule type" value="Genomic_DNA"/>
</dbReference>
<accession>A0A7W9EW92</accession>